<dbReference type="Gene3D" id="1.10.287.370">
    <property type="match status" value="1"/>
</dbReference>
<evidence type="ECO:0000256" key="5">
    <source>
        <dbReference type="SAM" id="Coils"/>
    </source>
</evidence>
<evidence type="ECO:0000256" key="3">
    <source>
        <dbReference type="ARBA" id="ARBA00023186"/>
    </source>
</evidence>
<dbReference type="AlphaFoldDB" id="A0A914EBK8"/>
<dbReference type="GO" id="GO:0016272">
    <property type="term" value="C:prefoldin complex"/>
    <property type="evidence" value="ECO:0007669"/>
    <property type="project" value="UniProtKB-UniRule"/>
</dbReference>
<organism evidence="6 7">
    <name type="scientific">Acrobeloides nanus</name>
    <dbReference type="NCBI Taxonomy" id="290746"/>
    <lineage>
        <taxon>Eukaryota</taxon>
        <taxon>Metazoa</taxon>
        <taxon>Ecdysozoa</taxon>
        <taxon>Nematoda</taxon>
        <taxon>Chromadorea</taxon>
        <taxon>Rhabditida</taxon>
        <taxon>Tylenchina</taxon>
        <taxon>Cephalobomorpha</taxon>
        <taxon>Cephaloboidea</taxon>
        <taxon>Cephalobidae</taxon>
        <taxon>Acrobeloides</taxon>
    </lineage>
</organism>
<dbReference type="CDD" id="cd23165">
    <property type="entry name" value="Prefoldin_4"/>
    <property type="match status" value="1"/>
</dbReference>
<dbReference type="GO" id="GO:0051082">
    <property type="term" value="F:unfolded protein binding"/>
    <property type="evidence" value="ECO:0007669"/>
    <property type="project" value="InterPro"/>
</dbReference>
<dbReference type="PIRSF" id="PIRSF016477">
    <property type="entry name" value="Prefoldin_subunit_4"/>
    <property type="match status" value="1"/>
</dbReference>
<evidence type="ECO:0000256" key="2">
    <source>
        <dbReference type="ARBA" id="ARBA00011695"/>
    </source>
</evidence>
<keyword evidence="3 4" id="KW-0143">Chaperone</keyword>
<dbReference type="WBParaSite" id="ACRNAN_scaffold667.g20108.t1">
    <property type="protein sequence ID" value="ACRNAN_scaffold667.g20108.t1"/>
    <property type="gene ID" value="ACRNAN_scaffold667.g20108"/>
</dbReference>
<keyword evidence="6" id="KW-1185">Reference proteome</keyword>
<reference evidence="7" key="1">
    <citation type="submission" date="2022-11" db="UniProtKB">
        <authorList>
            <consortium name="WormBaseParasite"/>
        </authorList>
    </citation>
    <scope>IDENTIFICATION</scope>
</reference>
<dbReference type="SUPFAM" id="SSF46579">
    <property type="entry name" value="Prefoldin"/>
    <property type="match status" value="1"/>
</dbReference>
<evidence type="ECO:0000256" key="1">
    <source>
        <dbReference type="ARBA" id="ARBA00008045"/>
    </source>
</evidence>
<comment type="function">
    <text evidence="4">Binds specifically to cytosolic chaperonin (c-CPN) and transfers target proteins to it. Binds to nascent polypeptide chain and promotes folding in an environment in which there are many competing pathways for nonnative proteins.</text>
</comment>
<protein>
    <recommendedName>
        <fullName evidence="4">Prefoldin subunit 4</fullName>
    </recommendedName>
</protein>
<dbReference type="InterPro" id="IPR002777">
    <property type="entry name" value="PFD_beta-like"/>
</dbReference>
<accession>A0A914EBK8</accession>
<keyword evidence="5" id="KW-0175">Coiled coil</keyword>
<dbReference type="InterPro" id="IPR009053">
    <property type="entry name" value="Prefoldin"/>
</dbReference>
<comment type="subunit">
    <text evidence="2 4">Heterohexamer of two PFD-alpha type and four PFD-beta type subunits.</text>
</comment>
<dbReference type="GO" id="GO:0005737">
    <property type="term" value="C:cytoplasm"/>
    <property type="evidence" value="ECO:0007669"/>
    <property type="project" value="TreeGrafter"/>
</dbReference>
<comment type="similarity">
    <text evidence="1 4">Belongs to the prefoldin subunit beta family.</text>
</comment>
<dbReference type="GO" id="GO:0006457">
    <property type="term" value="P:protein folding"/>
    <property type="evidence" value="ECO:0007669"/>
    <property type="project" value="UniProtKB-UniRule"/>
</dbReference>
<sequence length="130" mass="14890">MPPEPKKSVSPEDQIQINKFARLHKNHVELKRKLKDAINELQNLKDATDELILLDDADNSSIPYLIGSAFIHYDLDTLNEKLEADEGRLTNEVEQLKEQLKEVEGEMSELKTVLYAKFGDNISLEIEPED</sequence>
<evidence type="ECO:0000313" key="7">
    <source>
        <dbReference type="WBParaSite" id="ACRNAN_scaffold667.g20108.t1"/>
    </source>
</evidence>
<name>A0A914EBK8_9BILA</name>
<dbReference type="PANTHER" id="PTHR21100">
    <property type="entry name" value="PREFOLDIN SUBUNIT 4"/>
    <property type="match status" value="1"/>
</dbReference>
<evidence type="ECO:0000256" key="4">
    <source>
        <dbReference type="PIRNR" id="PIRNR016477"/>
    </source>
</evidence>
<feature type="coiled-coil region" evidence="5">
    <location>
        <begin position="20"/>
        <end position="113"/>
    </location>
</feature>
<evidence type="ECO:0000313" key="6">
    <source>
        <dbReference type="Proteomes" id="UP000887540"/>
    </source>
</evidence>
<dbReference type="PANTHER" id="PTHR21100:SF9">
    <property type="entry name" value="PREFOLDIN SUBUNIT 4"/>
    <property type="match status" value="1"/>
</dbReference>
<dbReference type="Proteomes" id="UP000887540">
    <property type="component" value="Unplaced"/>
</dbReference>
<dbReference type="Pfam" id="PF01920">
    <property type="entry name" value="Prefoldin_2"/>
    <property type="match status" value="1"/>
</dbReference>
<proteinExistence type="inferred from homology"/>
<dbReference type="InterPro" id="IPR016661">
    <property type="entry name" value="PFDN4"/>
</dbReference>